<evidence type="ECO:0000259" key="5">
    <source>
        <dbReference type="PROSITE" id="PS50405"/>
    </source>
</evidence>
<feature type="domain" description="GST C-terminal" evidence="5">
    <location>
        <begin position="86"/>
        <end position="207"/>
    </location>
</feature>
<dbReference type="GO" id="GO:0006749">
    <property type="term" value="P:glutathione metabolic process"/>
    <property type="evidence" value="ECO:0007669"/>
    <property type="project" value="TreeGrafter"/>
</dbReference>
<comment type="catalytic activity">
    <reaction evidence="3">
        <text>RX + glutathione = an S-substituted glutathione + a halide anion + H(+)</text>
        <dbReference type="Rhea" id="RHEA:16437"/>
        <dbReference type="ChEBI" id="CHEBI:15378"/>
        <dbReference type="ChEBI" id="CHEBI:16042"/>
        <dbReference type="ChEBI" id="CHEBI:17792"/>
        <dbReference type="ChEBI" id="CHEBI:57925"/>
        <dbReference type="ChEBI" id="CHEBI:90779"/>
        <dbReference type="EC" id="2.5.1.18"/>
    </reaction>
</comment>
<comment type="caution">
    <text evidence="7">The sequence shown here is derived from an EMBL/GenBank/DDBJ whole genome shotgun (WGS) entry which is preliminary data.</text>
</comment>
<dbReference type="InterPro" id="IPR004046">
    <property type="entry name" value="GST_C"/>
</dbReference>
<keyword evidence="8" id="KW-1185">Reference proteome</keyword>
<dbReference type="Gene3D" id="1.20.1050.10">
    <property type="match status" value="1"/>
</dbReference>
<keyword evidence="2" id="KW-0808">Transferase</keyword>
<dbReference type="STRING" id="133381.A0A2T9ZFP5"/>
<dbReference type="InterPro" id="IPR004045">
    <property type="entry name" value="Glutathione_S-Trfase_N"/>
</dbReference>
<evidence type="ECO:0000256" key="3">
    <source>
        <dbReference type="ARBA" id="ARBA00047960"/>
    </source>
</evidence>
<accession>A0A2T9ZFP5</accession>
<evidence type="ECO:0000313" key="7">
    <source>
        <dbReference type="EMBL" id="PVV03398.1"/>
    </source>
</evidence>
<dbReference type="Proteomes" id="UP000245609">
    <property type="component" value="Unassembled WGS sequence"/>
</dbReference>
<dbReference type="AlphaFoldDB" id="A0A2T9ZFP5"/>
<sequence length="207" mass="23822">MTQTTTYKFEYFSFDVLGWLARALLSLADAEYTNVFPDWPADKAKTPFGHLPVLTETSPDGSKFVVAESSAIELYLAEKYGFLPENRKHKAIAMQYYFQIRDIYDSFFMHSYVFKSEQSRERYLGRINDFIERHEPILAQSEYGFYCGDSLTLPDIYLYYLYKINTEHGDQSLNGFANKDTPAISKLAANVGIIPNIKKAHFGNPKL</sequence>
<dbReference type="EC" id="2.5.1.18" evidence="1"/>
<dbReference type="EMBL" id="MBFS01000240">
    <property type="protein sequence ID" value="PVV03398.1"/>
    <property type="molecule type" value="Genomic_DNA"/>
</dbReference>
<protein>
    <recommendedName>
        <fullName evidence="1">glutathione transferase</fullName>
        <ecNumber evidence="1">2.5.1.18</ecNumber>
    </recommendedName>
</protein>
<dbReference type="Pfam" id="PF14497">
    <property type="entry name" value="GST_C_3"/>
    <property type="match status" value="1"/>
</dbReference>
<dbReference type="SUPFAM" id="SSF47616">
    <property type="entry name" value="GST C-terminal domain-like"/>
    <property type="match status" value="1"/>
</dbReference>
<evidence type="ECO:0000256" key="2">
    <source>
        <dbReference type="ARBA" id="ARBA00022679"/>
    </source>
</evidence>
<gene>
    <name evidence="7" type="ORF">BB560_002136</name>
    <name evidence="6" type="ORF">BB560_006604</name>
</gene>
<dbReference type="GO" id="GO:0004364">
    <property type="term" value="F:glutathione transferase activity"/>
    <property type="evidence" value="ECO:0007669"/>
    <property type="project" value="UniProtKB-EC"/>
</dbReference>
<dbReference type="InterPro" id="IPR040079">
    <property type="entry name" value="Glutathione_S-Trfase"/>
</dbReference>
<dbReference type="PROSITE" id="PS50405">
    <property type="entry name" value="GST_CTER"/>
    <property type="match status" value="1"/>
</dbReference>
<proteinExistence type="predicted"/>
<evidence type="ECO:0000313" key="6">
    <source>
        <dbReference type="EMBL" id="PVU86785.1"/>
    </source>
</evidence>
<dbReference type="EMBL" id="MBFS01003415">
    <property type="protein sequence ID" value="PVU86785.1"/>
    <property type="molecule type" value="Genomic_DNA"/>
</dbReference>
<name>A0A2T9ZFP5_9FUNG</name>
<dbReference type="InterPro" id="IPR036249">
    <property type="entry name" value="Thioredoxin-like_sf"/>
</dbReference>
<dbReference type="Gene3D" id="3.40.30.10">
    <property type="entry name" value="Glutaredoxin"/>
    <property type="match status" value="1"/>
</dbReference>
<dbReference type="PANTHER" id="PTHR11571:SF224">
    <property type="entry name" value="HEMATOPOIETIC PROSTAGLANDIN D SYNTHASE"/>
    <property type="match status" value="1"/>
</dbReference>
<evidence type="ECO:0000313" key="8">
    <source>
        <dbReference type="Proteomes" id="UP000245609"/>
    </source>
</evidence>
<dbReference type="Pfam" id="PF13417">
    <property type="entry name" value="GST_N_3"/>
    <property type="match status" value="1"/>
</dbReference>
<dbReference type="OrthoDB" id="414243at2759"/>
<evidence type="ECO:0000256" key="1">
    <source>
        <dbReference type="ARBA" id="ARBA00012452"/>
    </source>
</evidence>
<dbReference type="SUPFAM" id="SSF52833">
    <property type="entry name" value="Thioredoxin-like"/>
    <property type="match status" value="1"/>
</dbReference>
<dbReference type="InterPro" id="IPR010987">
    <property type="entry name" value="Glutathione-S-Trfase_C-like"/>
</dbReference>
<dbReference type="SFLD" id="SFLDS00019">
    <property type="entry name" value="Glutathione_Transferase_(cytos"/>
    <property type="match status" value="1"/>
</dbReference>
<feature type="domain" description="GST N-terminal" evidence="4">
    <location>
        <begin position="5"/>
        <end position="84"/>
    </location>
</feature>
<dbReference type="PANTHER" id="PTHR11571">
    <property type="entry name" value="GLUTATHIONE S-TRANSFERASE"/>
    <property type="match status" value="1"/>
</dbReference>
<dbReference type="InterPro" id="IPR050213">
    <property type="entry name" value="GST_superfamily"/>
</dbReference>
<reference evidence="7 8" key="1">
    <citation type="journal article" date="2018" name="MBio">
        <title>Comparative Genomics Reveals the Core Gene Toolbox for the Fungus-Insect Symbiosis.</title>
        <authorList>
            <person name="Wang Y."/>
            <person name="Stata M."/>
            <person name="Wang W."/>
            <person name="Stajich J.E."/>
            <person name="White M.M."/>
            <person name="Moncalvo J.M."/>
        </authorList>
    </citation>
    <scope>NUCLEOTIDE SEQUENCE [LARGE SCALE GENOMIC DNA]</scope>
    <source>
        <strain evidence="7 8">SC-DP-2</strain>
    </source>
</reference>
<dbReference type="InterPro" id="IPR036282">
    <property type="entry name" value="Glutathione-S-Trfase_C_sf"/>
</dbReference>
<organism evidence="7 8">
    <name type="scientific">Smittium megazygosporum</name>
    <dbReference type="NCBI Taxonomy" id="133381"/>
    <lineage>
        <taxon>Eukaryota</taxon>
        <taxon>Fungi</taxon>
        <taxon>Fungi incertae sedis</taxon>
        <taxon>Zoopagomycota</taxon>
        <taxon>Kickxellomycotina</taxon>
        <taxon>Harpellomycetes</taxon>
        <taxon>Harpellales</taxon>
        <taxon>Legeriomycetaceae</taxon>
        <taxon>Smittium</taxon>
    </lineage>
</organism>
<dbReference type="PROSITE" id="PS50404">
    <property type="entry name" value="GST_NTER"/>
    <property type="match status" value="1"/>
</dbReference>
<evidence type="ECO:0000259" key="4">
    <source>
        <dbReference type="PROSITE" id="PS50404"/>
    </source>
</evidence>